<sequence>MQHDVIENPLSHKDVPVMRLEYTDLKLLFKTKDVARELFPSKRLFHFMVGYRLLDANIRYMLCKRSCVLISLKEKDGTCHSSGMSSTEGLCKTERNSGQLDFESIRRVSMMTNYLWYPTRGKGFSVILNISVRWELSHEDLIAHLRYLKKDMQSRFPGWNGVLSATYEPPLSSSQVMSCFRDIGFGEVVPNTERLVVLWERPKSKIWSKL</sequence>
<name>A0AAV4HBU0_9GAST</name>
<evidence type="ECO:0000313" key="1">
    <source>
        <dbReference type="EMBL" id="GFR95004.1"/>
    </source>
</evidence>
<organism evidence="1 2">
    <name type="scientific">Elysia marginata</name>
    <dbReference type="NCBI Taxonomy" id="1093978"/>
    <lineage>
        <taxon>Eukaryota</taxon>
        <taxon>Metazoa</taxon>
        <taxon>Spiralia</taxon>
        <taxon>Lophotrochozoa</taxon>
        <taxon>Mollusca</taxon>
        <taxon>Gastropoda</taxon>
        <taxon>Heterobranchia</taxon>
        <taxon>Euthyneura</taxon>
        <taxon>Panpulmonata</taxon>
        <taxon>Sacoglossa</taxon>
        <taxon>Placobranchoidea</taxon>
        <taxon>Plakobranchidae</taxon>
        <taxon>Elysia</taxon>
    </lineage>
</organism>
<dbReference type="EMBL" id="BMAT01005532">
    <property type="protein sequence ID" value="GFR95004.1"/>
    <property type="molecule type" value="Genomic_DNA"/>
</dbReference>
<keyword evidence="2" id="KW-1185">Reference proteome</keyword>
<evidence type="ECO:0008006" key="3">
    <source>
        <dbReference type="Google" id="ProtNLM"/>
    </source>
</evidence>
<dbReference type="AlphaFoldDB" id="A0AAV4HBU0"/>
<reference evidence="1 2" key="1">
    <citation type="journal article" date="2021" name="Elife">
        <title>Chloroplast acquisition without the gene transfer in kleptoplastic sea slugs, Plakobranchus ocellatus.</title>
        <authorList>
            <person name="Maeda T."/>
            <person name="Takahashi S."/>
            <person name="Yoshida T."/>
            <person name="Shimamura S."/>
            <person name="Takaki Y."/>
            <person name="Nagai Y."/>
            <person name="Toyoda A."/>
            <person name="Suzuki Y."/>
            <person name="Arimoto A."/>
            <person name="Ishii H."/>
            <person name="Satoh N."/>
            <person name="Nishiyama T."/>
            <person name="Hasebe M."/>
            <person name="Maruyama T."/>
            <person name="Minagawa J."/>
            <person name="Obokata J."/>
            <person name="Shigenobu S."/>
        </authorList>
    </citation>
    <scope>NUCLEOTIDE SEQUENCE [LARGE SCALE GENOMIC DNA]</scope>
</reference>
<proteinExistence type="predicted"/>
<evidence type="ECO:0000313" key="2">
    <source>
        <dbReference type="Proteomes" id="UP000762676"/>
    </source>
</evidence>
<comment type="caution">
    <text evidence="1">The sequence shown here is derived from an EMBL/GenBank/DDBJ whole genome shotgun (WGS) entry which is preliminary data.</text>
</comment>
<gene>
    <name evidence="1" type="ORF">ElyMa_002681700</name>
</gene>
<dbReference type="Proteomes" id="UP000762676">
    <property type="component" value="Unassembled WGS sequence"/>
</dbReference>
<accession>A0AAV4HBU0</accession>
<protein>
    <recommendedName>
        <fullName evidence="3">Ornithine decarboxylase antizyme</fullName>
    </recommendedName>
</protein>